<dbReference type="CDD" id="cd00397">
    <property type="entry name" value="DNA_BRE_C"/>
    <property type="match status" value="1"/>
</dbReference>
<evidence type="ECO:0000259" key="4">
    <source>
        <dbReference type="PROSITE" id="PS51898"/>
    </source>
</evidence>
<accession>A0ABP5TDS9</accession>
<keyword evidence="6" id="KW-1185">Reference proteome</keyword>
<reference evidence="6" key="1">
    <citation type="journal article" date="2019" name="Int. J. Syst. Evol. Microbiol.">
        <title>The Global Catalogue of Microorganisms (GCM) 10K type strain sequencing project: providing services to taxonomists for standard genome sequencing and annotation.</title>
        <authorList>
            <consortium name="The Broad Institute Genomics Platform"/>
            <consortium name="The Broad Institute Genome Sequencing Center for Infectious Disease"/>
            <person name="Wu L."/>
            <person name="Ma J."/>
        </authorList>
    </citation>
    <scope>NUCLEOTIDE SEQUENCE [LARGE SCALE GENOMIC DNA]</scope>
    <source>
        <strain evidence="6">JCM 3272</strain>
    </source>
</reference>
<dbReference type="Gene3D" id="1.10.443.10">
    <property type="entry name" value="Intergrase catalytic core"/>
    <property type="match status" value="1"/>
</dbReference>
<proteinExistence type="predicted"/>
<feature type="region of interest" description="Disordered" evidence="3">
    <location>
        <begin position="410"/>
        <end position="447"/>
    </location>
</feature>
<dbReference type="PROSITE" id="PS51898">
    <property type="entry name" value="TYR_RECOMBINASE"/>
    <property type="match status" value="1"/>
</dbReference>
<keyword evidence="2" id="KW-0233">DNA recombination</keyword>
<dbReference type="PANTHER" id="PTHR30349:SF81">
    <property type="entry name" value="TYROSINE RECOMBINASE XERC"/>
    <property type="match status" value="1"/>
</dbReference>
<organism evidence="5 6">
    <name type="scientific">Dactylosporangium salmoneum</name>
    <dbReference type="NCBI Taxonomy" id="53361"/>
    <lineage>
        <taxon>Bacteria</taxon>
        <taxon>Bacillati</taxon>
        <taxon>Actinomycetota</taxon>
        <taxon>Actinomycetes</taxon>
        <taxon>Micromonosporales</taxon>
        <taxon>Micromonosporaceae</taxon>
        <taxon>Dactylosporangium</taxon>
    </lineage>
</organism>
<gene>
    <name evidence="5" type="ORF">GCM10010170_039530</name>
</gene>
<feature type="compositionally biased region" description="Low complexity" evidence="3">
    <location>
        <begin position="418"/>
        <end position="432"/>
    </location>
</feature>
<dbReference type="Gene3D" id="1.10.150.130">
    <property type="match status" value="1"/>
</dbReference>
<dbReference type="SUPFAM" id="SSF56349">
    <property type="entry name" value="DNA breaking-rejoining enzymes"/>
    <property type="match status" value="1"/>
</dbReference>
<keyword evidence="1" id="KW-0238">DNA-binding</keyword>
<evidence type="ECO:0000313" key="5">
    <source>
        <dbReference type="EMBL" id="GAA2350157.1"/>
    </source>
</evidence>
<evidence type="ECO:0000256" key="2">
    <source>
        <dbReference type="ARBA" id="ARBA00023172"/>
    </source>
</evidence>
<comment type="caution">
    <text evidence="5">The sequence shown here is derived from an EMBL/GenBank/DDBJ whole genome shotgun (WGS) entry which is preliminary data.</text>
</comment>
<dbReference type="Pfam" id="PF00589">
    <property type="entry name" value="Phage_integrase"/>
    <property type="match status" value="1"/>
</dbReference>
<dbReference type="InterPro" id="IPR050090">
    <property type="entry name" value="Tyrosine_recombinase_XerCD"/>
</dbReference>
<dbReference type="PANTHER" id="PTHR30349">
    <property type="entry name" value="PHAGE INTEGRASE-RELATED"/>
    <property type="match status" value="1"/>
</dbReference>
<dbReference type="InterPro" id="IPR002104">
    <property type="entry name" value="Integrase_catalytic"/>
</dbReference>
<sequence>MIERENQCRDLGSLVVPRVGSLAATGDPWEPYRLLDSGGGPVAAVAMYFGELQAGGRSMSTHRSYGMALLRWFRFLWAVEIAWREVTRIEARDFSRWIQIGTKPARPHWRAPDRPAVAATRSVNAVTGKRLPGEKYAPSTIAHCETVLRSFYDFHLDAGTGPLINPFPLARARRAHSNHNPMDRFEPQRVGLYRPRQPKRLPRQIPDQAFNELFARLPSDRDRALVAFWVSTGARAAELLGVLRGGADPGQQLITVVRKGSRALQQLPASPDAFVWLRLYQQQVHGAVPSEPDDALWWTLRRPFRPLNYHAARAMFARANGLLGSNWSLHDLRHTAAYRLARDPNMPITDVQWVLGHASLTTTQIYTTPTAADAIEAVVAHRRSRARIPSRGATARFRCRRSWTGWSSIPARAGSSGGTRPTPAATANATGGSSWPPTSLQPGCRTNAPTILARSLARA</sequence>
<feature type="domain" description="Tyr recombinase" evidence="4">
    <location>
        <begin position="200"/>
        <end position="380"/>
    </location>
</feature>
<evidence type="ECO:0000256" key="3">
    <source>
        <dbReference type="SAM" id="MobiDB-lite"/>
    </source>
</evidence>
<protein>
    <submittedName>
        <fullName evidence="5">Site-specific integrase</fullName>
    </submittedName>
</protein>
<dbReference type="Proteomes" id="UP001501444">
    <property type="component" value="Unassembled WGS sequence"/>
</dbReference>
<evidence type="ECO:0000256" key="1">
    <source>
        <dbReference type="ARBA" id="ARBA00023125"/>
    </source>
</evidence>
<dbReference type="EMBL" id="BAAARV010000029">
    <property type="protein sequence ID" value="GAA2350157.1"/>
    <property type="molecule type" value="Genomic_DNA"/>
</dbReference>
<dbReference type="InterPro" id="IPR010998">
    <property type="entry name" value="Integrase_recombinase_N"/>
</dbReference>
<name>A0ABP5TDS9_9ACTN</name>
<dbReference type="RefSeq" id="WP_344613903.1">
    <property type="nucleotide sequence ID" value="NZ_BAAARV010000029.1"/>
</dbReference>
<dbReference type="InterPro" id="IPR011010">
    <property type="entry name" value="DNA_brk_join_enz"/>
</dbReference>
<evidence type="ECO:0000313" key="6">
    <source>
        <dbReference type="Proteomes" id="UP001501444"/>
    </source>
</evidence>
<dbReference type="InterPro" id="IPR013762">
    <property type="entry name" value="Integrase-like_cat_sf"/>
</dbReference>